<feature type="domain" description="YdbS-like PH" evidence="3">
    <location>
        <begin position="104"/>
        <end position="176"/>
    </location>
</feature>
<dbReference type="Pfam" id="PF03703">
    <property type="entry name" value="bPH_2"/>
    <property type="match status" value="1"/>
</dbReference>
<name>A0A133V5H7_9EURY</name>
<protein>
    <recommendedName>
        <fullName evidence="3">YdbS-like PH domain-containing protein</fullName>
    </recommendedName>
</protein>
<evidence type="ECO:0000313" key="5">
    <source>
        <dbReference type="Proteomes" id="UP000070344"/>
    </source>
</evidence>
<keyword evidence="5" id="KW-1185">Reference proteome</keyword>
<evidence type="ECO:0000313" key="4">
    <source>
        <dbReference type="EMBL" id="KXB01656.1"/>
    </source>
</evidence>
<feature type="transmembrane region" description="Helical" evidence="2">
    <location>
        <begin position="78"/>
        <end position="104"/>
    </location>
</feature>
<dbReference type="InterPro" id="IPR005182">
    <property type="entry name" value="YdbS-like_PH"/>
</dbReference>
<keyword evidence="2" id="KW-0812">Transmembrane</keyword>
<gene>
    <name evidence="4" type="ORF">AKJ41_00760</name>
</gene>
<comment type="caution">
    <text evidence="4">The sequence shown here is derived from an EMBL/GenBank/DDBJ whole genome shotgun (WGS) entry which is preliminary data.</text>
</comment>
<dbReference type="AlphaFoldDB" id="A0A133V5H7"/>
<keyword evidence="2" id="KW-1133">Transmembrane helix</keyword>
<accession>A0A133V5H7</accession>
<feature type="region of interest" description="Disordered" evidence="1">
    <location>
        <begin position="19"/>
        <end position="42"/>
    </location>
</feature>
<keyword evidence="2" id="KW-0472">Membrane</keyword>
<feature type="transmembrane region" description="Helical" evidence="2">
    <location>
        <begin position="54"/>
        <end position="72"/>
    </location>
</feature>
<proteinExistence type="predicted"/>
<dbReference type="Proteomes" id="UP000070344">
    <property type="component" value="Unassembled WGS sequence"/>
</dbReference>
<reference evidence="4 5" key="1">
    <citation type="journal article" date="2016" name="Sci. Rep.">
        <title>Metabolic traits of an uncultured archaeal lineage -MSBL1- from brine pools of the Red Sea.</title>
        <authorList>
            <person name="Mwirichia R."/>
            <person name="Alam I."/>
            <person name="Rashid M."/>
            <person name="Vinu M."/>
            <person name="Ba-Alawi W."/>
            <person name="Anthony Kamau A."/>
            <person name="Kamanda Ngugi D."/>
            <person name="Goker M."/>
            <person name="Klenk H.P."/>
            <person name="Bajic V."/>
            <person name="Stingl U."/>
        </authorList>
    </citation>
    <scope>NUCLEOTIDE SEQUENCE [LARGE SCALE GENOMIC DNA]</scope>
    <source>
        <strain evidence="4">SCGC-AAA259O05</strain>
    </source>
</reference>
<sequence length="190" mass="21163">MRSSPPLIYQLEEFALRKEEKANEKGTEPEKPEKPGEGFQTEGPIWRKKPVLRAFYPFYLVGALALGCTAVAELSLPLPLWTVGLLVPLSFFVIALPFALRLAWTFTLTGKEAKSEFRLWVGRSRNAPLDKVTDVVAEQGPIARLLGFGSIRMDTAGTPFPGVKFWGIDNPFQIEKKAREAVDDARDDEG</sequence>
<evidence type="ECO:0000256" key="1">
    <source>
        <dbReference type="SAM" id="MobiDB-lite"/>
    </source>
</evidence>
<organism evidence="4 5">
    <name type="scientific">candidate division MSBL1 archaeon SCGC-AAA259O05</name>
    <dbReference type="NCBI Taxonomy" id="1698271"/>
    <lineage>
        <taxon>Archaea</taxon>
        <taxon>Methanobacteriati</taxon>
        <taxon>Methanobacteriota</taxon>
        <taxon>candidate division MSBL1</taxon>
    </lineage>
</organism>
<feature type="compositionally biased region" description="Basic and acidic residues" evidence="1">
    <location>
        <begin position="19"/>
        <end position="36"/>
    </location>
</feature>
<evidence type="ECO:0000259" key="3">
    <source>
        <dbReference type="Pfam" id="PF03703"/>
    </source>
</evidence>
<evidence type="ECO:0000256" key="2">
    <source>
        <dbReference type="SAM" id="Phobius"/>
    </source>
</evidence>
<dbReference type="EMBL" id="LHXV01000005">
    <property type="protein sequence ID" value="KXB01656.1"/>
    <property type="molecule type" value="Genomic_DNA"/>
</dbReference>